<evidence type="ECO:0008006" key="5">
    <source>
        <dbReference type="Google" id="ProtNLM"/>
    </source>
</evidence>
<evidence type="ECO:0000256" key="1">
    <source>
        <dbReference type="SAM" id="MobiDB-lite"/>
    </source>
</evidence>
<accession>A0A2W5SW39</accession>
<name>A0A2W5SW39_9BACT</name>
<feature type="signal peptide" evidence="2">
    <location>
        <begin position="1"/>
        <end position="16"/>
    </location>
</feature>
<evidence type="ECO:0000313" key="4">
    <source>
        <dbReference type="Proteomes" id="UP000249061"/>
    </source>
</evidence>
<feature type="chain" id="PRO_5015940823" description="Collagen-like protein" evidence="2">
    <location>
        <begin position="17"/>
        <end position="309"/>
    </location>
</feature>
<dbReference type="AlphaFoldDB" id="A0A2W5SW39"/>
<keyword evidence="2" id="KW-0732">Signal</keyword>
<proteinExistence type="predicted"/>
<evidence type="ECO:0000313" key="3">
    <source>
        <dbReference type="EMBL" id="PZR07160.1"/>
    </source>
</evidence>
<sequence>MLSTVALVLISGSAFAQSRPWKVPFAFRIGQQSGFVTVVVRATDEKTDEVLVEDTVNVMVSDWRFSGLLSLGLSDASTAQTMKDVTSLRVEYARASAPDSVLGTLRYGAPAWAMTLSPNAVITNTALLAQPALNVMGGGTGLSVSSTTSNAAVSAEVTSTTSTTFVAAVEGVSNSPDGAGGHFINSGGGLQLRAERADGSGEFTVEADGTVRTRGQAIPEFGPKGPRGDTGPQGVPGNKGPTGNKGPRGDTAPVRSFGVVHTGNSCLGVCQGHTVLQAQAAAGDAGCTAVSQQGNVSNTMGGMCCVCGM</sequence>
<feature type="region of interest" description="Disordered" evidence="1">
    <location>
        <begin position="216"/>
        <end position="253"/>
    </location>
</feature>
<dbReference type="EMBL" id="QFQP01000033">
    <property type="protein sequence ID" value="PZR07160.1"/>
    <property type="molecule type" value="Genomic_DNA"/>
</dbReference>
<feature type="compositionally biased region" description="Low complexity" evidence="1">
    <location>
        <begin position="235"/>
        <end position="245"/>
    </location>
</feature>
<protein>
    <recommendedName>
        <fullName evidence="5">Collagen-like protein</fullName>
    </recommendedName>
</protein>
<gene>
    <name evidence="3" type="ORF">DI536_28285</name>
</gene>
<evidence type="ECO:0000256" key="2">
    <source>
        <dbReference type="SAM" id="SignalP"/>
    </source>
</evidence>
<comment type="caution">
    <text evidence="3">The sequence shown here is derived from an EMBL/GenBank/DDBJ whole genome shotgun (WGS) entry which is preliminary data.</text>
</comment>
<reference evidence="3 4" key="1">
    <citation type="submission" date="2017-08" db="EMBL/GenBank/DDBJ databases">
        <title>Infants hospitalized years apart are colonized by the same room-sourced microbial strains.</title>
        <authorList>
            <person name="Brooks B."/>
            <person name="Olm M.R."/>
            <person name="Firek B.A."/>
            <person name="Baker R."/>
            <person name="Thomas B.C."/>
            <person name="Morowitz M.J."/>
            <person name="Banfield J.F."/>
        </authorList>
    </citation>
    <scope>NUCLEOTIDE SEQUENCE [LARGE SCALE GENOMIC DNA]</scope>
    <source>
        <strain evidence="3">S2_003_000_R2_14</strain>
    </source>
</reference>
<dbReference type="Proteomes" id="UP000249061">
    <property type="component" value="Unassembled WGS sequence"/>
</dbReference>
<organism evidence="3 4">
    <name type="scientific">Archangium gephyra</name>
    <dbReference type="NCBI Taxonomy" id="48"/>
    <lineage>
        <taxon>Bacteria</taxon>
        <taxon>Pseudomonadati</taxon>
        <taxon>Myxococcota</taxon>
        <taxon>Myxococcia</taxon>
        <taxon>Myxococcales</taxon>
        <taxon>Cystobacterineae</taxon>
        <taxon>Archangiaceae</taxon>
        <taxon>Archangium</taxon>
    </lineage>
</organism>